<name>A0ABR1C2Z8_NECAM</name>
<evidence type="ECO:0000256" key="6">
    <source>
        <dbReference type="ARBA" id="ARBA00023242"/>
    </source>
</evidence>
<dbReference type="CDD" id="cd01850">
    <property type="entry name" value="CDC_Septin"/>
    <property type="match status" value="1"/>
</dbReference>
<feature type="coiled-coil region" evidence="10">
    <location>
        <begin position="677"/>
        <end position="740"/>
    </location>
</feature>
<keyword evidence="10" id="KW-0175">Coiled coil</keyword>
<evidence type="ECO:0000256" key="1">
    <source>
        <dbReference type="ARBA" id="ARBA00004123"/>
    </source>
</evidence>
<keyword evidence="15" id="KW-1185">Reference proteome</keyword>
<evidence type="ECO:0000256" key="2">
    <source>
        <dbReference type="ARBA" id="ARBA00022741"/>
    </source>
</evidence>
<evidence type="ECO:0000256" key="5">
    <source>
        <dbReference type="ARBA" id="ARBA00023155"/>
    </source>
</evidence>
<keyword evidence="4 9" id="KW-0342">GTP-binding</keyword>
<evidence type="ECO:0000256" key="8">
    <source>
        <dbReference type="RuleBase" id="RU000682"/>
    </source>
</evidence>
<dbReference type="PROSITE" id="PS51719">
    <property type="entry name" value="G_SEPTIN"/>
    <property type="match status" value="1"/>
</dbReference>
<evidence type="ECO:0000256" key="10">
    <source>
        <dbReference type="SAM" id="Coils"/>
    </source>
</evidence>
<feature type="DNA-binding region" description="Homeobox" evidence="7">
    <location>
        <begin position="42"/>
        <end position="101"/>
    </location>
</feature>
<dbReference type="InterPro" id="IPR009057">
    <property type="entry name" value="Homeodomain-like_sf"/>
</dbReference>
<dbReference type="InterPro" id="IPR027417">
    <property type="entry name" value="P-loop_NTPase"/>
</dbReference>
<feature type="compositionally biased region" description="Pro residues" evidence="11">
    <location>
        <begin position="327"/>
        <end position="340"/>
    </location>
</feature>
<dbReference type="Pfam" id="PF00046">
    <property type="entry name" value="Homeodomain"/>
    <property type="match status" value="1"/>
</dbReference>
<dbReference type="InterPro" id="IPR017970">
    <property type="entry name" value="Homeobox_CS"/>
</dbReference>
<dbReference type="Gene3D" id="1.10.10.60">
    <property type="entry name" value="Homeodomain-like"/>
    <property type="match status" value="1"/>
</dbReference>
<comment type="caution">
    <text evidence="14">The sequence shown here is derived from an EMBL/GenBank/DDBJ whole genome shotgun (WGS) entry which is preliminary data.</text>
</comment>
<evidence type="ECO:0008006" key="16">
    <source>
        <dbReference type="Google" id="ProtNLM"/>
    </source>
</evidence>
<feature type="domain" description="Septin-type G" evidence="13">
    <location>
        <begin position="375"/>
        <end position="642"/>
    </location>
</feature>
<comment type="subcellular location">
    <subcellularLocation>
        <location evidence="1 7 8">Nucleus</location>
    </subcellularLocation>
</comment>
<dbReference type="Gene3D" id="3.40.50.300">
    <property type="entry name" value="P-loop containing nucleotide triphosphate hydrolases"/>
    <property type="match status" value="1"/>
</dbReference>
<accession>A0ABR1C2Z8</accession>
<dbReference type="SUPFAM" id="SSF52540">
    <property type="entry name" value="P-loop containing nucleoside triphosphate hydrolases"/>
    <property type="match status" value="1"/>
</dbReference>
<sequence length="757" mass="87685">MQRCRNSMCGSPNIMQWPRHFIHYDMKSTVESTAVLRSRSKIRRCRTSFNAYQLYVLETTFLITQYPNIAVREELAVRLNLSEPRIQVWFQNRRAKWRKDNRTAQTTYVVVGQPHWCYHSSTTQKPPTMAIKNDDAPIDLSLKPRRDIPNETKGSICFQNLLSVQEPTPIIIPYNSFMEWLSALIWCDKERDILEDTLRREIAQKPNRISERSGTGAEERRQVWYQFIDPGGMKGLVSTRADSNLRSIVQQAEPLTATLHPPLLILKRPTELRQLLRRCPIRGDAIARETRSFELPHVEDKDLVVFFFLVATPMTEVEMKKPQSNLHPPPHAPPQPPPHAPKTSKDPQAERTLELNGHVGLDALPHQLVKKSVEAGFQFNLMCVGETGMGKTTLIESLFNMKLDFEPCSHELKTVELRTRAYEVAEGGIRVKLRLVETAGFGDQLDKDQSARVIVDYLEAQFERYLQEELKVRRALNYFDDSRIHACLYFISPTGHGLKALDLVTLRELAKRVNVIPVIAKSDTTCKDELTRFKNKILSELRSHKIEIYQFPTDDETVAQANAEMNNAVPFAVVGSCDFVKKENGLRVRARKYPWGIVEVENEQHCDFVKLREALIRTNVDSLRERTHNVLYESYRRERLRALQMGDGDTGPKIVEMYTLKQKEYNDEFARREVKIREDFQKTLEAKEAELRQREEALNVRSRDVEEQAAQELRRLDQEIRNLQDERTRLLAKAVKKMKRQPSTVSPQKHCCDVCLQ</sequence>
<protein>
    <recommendedName>
        <fullName evidence="16">Septin-type G domain-containing protein</fullName>
    </recommendedName>
</protein>
<evidence type="ECO:0000313" key="15">
    <source>
        <dbReference type="Proteomes" id="UP001303046"/>
    </source>
</evidence>
<dbReference type="PROSITE" id="PS50071">
    <property type="entry name" value="HOMEOBOX_2"/>
    <property type="match status" value="1"/>
</dbReference>
<keyword evidence="5 7" id="KW-0371">Homeobox</keyword>
<dbReference type="Proteomes" id="UP001303046">
    <property type="component" value="Unassembled WGS sequence"/>
</dbReference>
<keyword evidence="2 9" id="KW-0547">Nucleotide-binding</keyword>
<dbReference type="InterPro" id="IPR001356">
    <property type="entry name" value="HD"/>
</dbReference>
<evidence type="ECO:0000256" key="9">
    <source>
        <dbReference type="RuleBase" id="RU004560"/>
    </source>
</evidence>
<dbReference type="SMART" id="SM00389">
    <property type="entry name" value="HOX"/>
    <property type="match status" value="1"/>
</dbReference>
<comment type="similarity">
    <text evidence="9">Belongs to the TRAFAC class TrmE-Era-EngA-EngB-Septin-like GTPase superfamily. Septin GTPase family.</text>
</comment>
<evidence type="ECO:0000259" key="12">
    <source>
        <dbReference type="PROSITE" id="PS50071"/>
    </source>
</evidence>
<gene>
    <name evidence="14" type="primary">Necator_chrII.g4218</name>
    <name evidence="14" type="ORF">RB195_016426</name>
</gene>
<reference evidence="14 15" key="1">
    <citation type="submission" date="2023-08" db="EMBL/GenBank/DDBJ databases">
        <title>A Necator americanus chromosomal reference genome.</title>
        <authorList>
            <person name="Ilik V."/>
            <person name="Petrzelkova K.J."/>
            <person name="Pardy F."/>
            <person name="Fuh T."/>
            <person name="Niatou-Singa F.S."/>
            <person name="Gouil Q."/>
            <person name="Baker L."/>
            <person name="Ritchie M.E."/>
            <person name="Jex A.R."/>
            <person name="Gazzola D."/>
            <person name="Li H."/>
            <person name="Toshio Fujiwara R."/>
            <person name="Zhan B."/>
            <person name="Aroian R.V."/>
            <person name="Pafco B."/>
            <person name="Schwarz E.M."/>
        </authorList>
    </citation>
    <scope>NUCLEOTIDE SEQUENCE [LARGE SCALE GENOMIC DNA]</scope>
    <source>
        <strain evidence="14 15">Aroian</strain>
        <tissue evidence="14">Whole animal</tissue>
    </source>
</reference>
<evidence type="ECO:0000259" key="13">
    <source>
        <dbReference type="PROSITE" id="PS51719"/>
    </source>
</evidence>
<feature type="region of interest" description="Disordered" evidence="11">
    <location>
        <begin position="319"/>
        <end position="349"/>
    </location>
</feature>
<proteinExistence type="inferred from homology"/>
<dbReference type="PROSITE" id="PS00027">
    <property type="entry name" value="HOMEOBOX_1"/>
    <property type="match status" value="1"/>
</dbReference>
<evidence type="ECO:0000256" key="11">
    <source>
        <dbReference type="SAM" id="MobiDB-lite"/>
    </source>
</evidence>
<evidence type="ECO:0000256" key="3">
    <source>
        <dbReference type="ARBA" id="ARBA00023125"/>
    </source>
</evidence>
<keyword evidence="6 7" id="KW-0539">Nucleus</keyword>
<dbReference type="CDD" id="cd00086">
    <property type="entry name" value="homeodomain"/>
    <property type="match status" value="1"/>
</dbReference>
<feature type="domain" description="Homeobox" evidence="12">
    <location>
        <begin position="40"/>
        <end position="100"/>
    </location>
</feature>
<dbReference type="SUPFAM" id="SSF46689">
    <property type="entry name" value="Homeodomain-like"/>
    <property type="match status" value="1"/>
</dbReference>
<dbReference type="InterPro" id="IPR030379">
    <property type="entry name" value="G_SEPTIN_dom"/>
</dbReference>
<dbReference type="InterPro" id="IPR016491">
    <property type="entry name" value="Septin"/>
</dbReference>
<dbReference type="PANTHER" id="PTHR18884">
    <property type="entry name" value="SEPTIN"/>
    <property type="match status" value="1"/>
</dbReference>
<dbReference type="EMBL" id="JAVFWL010000002">
    <property type="protein sequence ID" value="KAK6732042.1"/>
    <property type="molecule type" value="Genomic_DNA"/>
</dbReference>
<keyword evidence="3 7" id="KW-0238">DNA-binding</keyword>
<evidence type="ECO:0000256" key="4">
    <source>
        <dbReference type="ARBA" id="ARBA00023134"/>
    </source>
</evidence>
<evidence type="ECO:0000313" key="14">
    <source>
        <dbReference type="EMBL" id="KAK6732042.1"/>
    </source>
</evidence>
<evidence type="ECO:0000256" key="7">
    <source>
        <dbReference type="PROSITE-ProRule" id="PRU00108"/>
    </source>
</evidence>
<dbReference type="Pfam" id="PF00735">
    <property type="entry name" value="Septin"/>
    <property type="match status" value="1"/>
</dbReference>
<organism evidence="14 15">
    <name type="scientific">Necator americanus</name>
    <name type="common">Human hookworm</name>
    <dbReference type="NCBI Taxonomy" id="51031"/>
    <lineage>
        <taxon>Eukaryota</taxon>
        <taxon>Metazoa</taxon>
        <taxon>Ecdysozoa</taxon>
        <taxon>Nematoda</taxon>
        <taxon>Chromadorea</taxon>
        <taxon>Rhabditida</taxon>
        <taxon>Rhabditina</taxon>
        <taxon>Rhabditomorpha</taxon>
        <taxon>Strongyloidea</taxon>
        <taxon>Ancylostomatidae</taxon>
        <taxon>Bunostominae</taxon>
        <taxon>Necator</taxon>
    </lineage>
</organism>